<comment type="caution">
    <text evidence="10">The sequence shown here is derived from an EMBL/GenBank/DDBJ whole genome shotgun (WGS) entry which is preliminary data.</text>
</comment>
<dbReference type="InterPro" id="IPR011009">
    <property type="entry name" value="Kinase-like_dom_sf"/>
</dbReference>
<dbReference type="Pfam" id="PF07714">
    <property type="entry name" value="PK_Tyr_Ser-Thr"/>
    <property type="match status" value="1"/>
</dbReference>
<name>A0AAV9IZE8_CYACA</name>
<keyword evidence="5 6" id="KW-0067">ATP-binding</keyword>
<dbReference type="PROSITE" id="PS00107">
    <property type="entry name" value="PROTEIN_KINASE_ATP"/>
    <property type="match status" value="1"/>
</dbReference>
<feature type="binding site" evidence="6">
    <location>
        <position position="100"/>
    </location>
    <ligand>
        <name>ATP</name>
        <dbReference type="ChEBI" id="CHEBI:30616"/>
    </ligand>
</feature>
<protein>
    <recommendedName>
        <fullName evidence="9">Protein kinase domain-containing protein</fullName>
    </recommendedName>
</protein>
<dbReference type="GO" id="GO:0004674">
    <property type="term" value="F:protein serine/threonine kinase activity"/>
    <property type="evidence" value="ECO:0007669"/>
    <property type="project" value="UniProtKB-KW"/>
</dbReference>
<evidence type="ECO:0000256" key="4">
    <source>
        <dbReference type="ARBA" id="ARBA00022777"/>
    </source>
</evidence>
<dbReference type="InterPro" id="IPR051681">
    <property type="entry name" value="Ser/Thr_Kinases-Pseudokinases"/>
</dbReference>
<dbReference type="Gene3D" id="3.30.200.20">
    <property type="entry name" value="Phosphorylase Kinase, domain 1"/>
    <property type="match status" value="1"/>
</dbReference>
<accession>A0AAV9IZE8</accession>
<dbReference type="SMART" id="SM00220">
    <property type="entry name" value="S_TKc"/>
    <property type="match status" value="1"/>
</dbReference>
<comment type="similarity">
    <text evidence="7">Belongs to the protein kinase superfamily.</text>
</comment>
<dbReference type="GO" id="GO:0005524">
    <property type="term" value="F:ATP binding"/>
    <property type="evidence" value="ECO:0007669"/>
    <property type="project" value="UniProtKB-UniRule"/>
</dbReference>
<dbReference type="PRINTS" id="PR00109">
    <property type="entry name" value="TYRKINASE"/>
</dbReference>
<dbReference type="Gene3D" id="1.10.510.10">
    <property type="entry name" value="Transferase(Phosphotransferase) domain 1"/>
    <property type="match status" value="1"/>
</dbReference>
<dbReference type="InterPro" id="IPR001245">
    <property type="entry name" value="Ser-Thr/Tyr_kinase_cat_dom"/>
</dbReference>
<dbReference type="CDD" id="cd13999">
    <property type="entry name" value="STKc_MAP3K-like"/>
    <property type="match status" value="1"/>
</dbReference>
<keyword evidence="11" id="KW-1185">Reference proteome</keyword>
<keyword evidence="1 7" id="KW-0723">Serine/threonine-protein kinase</keyword>
<proteinExistence type="inferred from homology"/>
<evidence type="ECO:0000256" key="6">
    <source>
        <dbReference type="PROSITE-ProRule" id="PRU10141"/>
    </source>
</evidence>
<feature type="compositionally biased region" description="Low complexity" evidence="8">
    <location>
        <begin position="20"/>
        <end position="39"/>
    </location>
</feature>
<feature type="compositionally biased region" description="Polar residues" evidence="8">
    <location>
        <begin position="1"/>
        <end position="10"/>
    </location>
</feature>
<dbReference type="FunFam" id="3.30.200.20:FF:000180">
    <property type="entry name" value="serine/threonine-protein kinase STY46-like"/>
    <property type="match status" value="1"/>
</dbReference>
<dbReference type="InterPro" id="IPR000719">
    <property type="entry name" value="Prot_kinase_dom"/>
</dbReference>
<dbReference type="PROSITE" id="PS50011">
    <property type="entry name" value="PROTEIN_KINASE_DOM"/>
    <property type="match status" value="1"/>
</dbReference>
<evidence type="ECO:0000313" key="10">
    <source>
        <dbReference type="EMBL" id="KAK4537435.1"/>
    </source>
</evidence>
<evidence type="ECO:0000256" key="8">
    <source>
        <dbReference type="SAM" id="MobiDB-lite"/>
    </source>
</evidence>
<evidence type="ECO:0000259" key="9">
    <source>
        <dbReference type="PROSITE" id="PS50011"/>
    </source>
</evidence>
<keyword evidence="4" id="KW-0418">Kinase</keyword>
<feature type="domain" description="Protein kinase" evidence="9">
    <location>
        <begin position="73"/>
        <end position="328"/>
    </location>
</feature>
<dbReference type="Proteomes" id="UP001301350">
    <property type="component" value="Unassembled WGS sequence"/>
</dbReference>
<dbReference type="SUPFAM" id="SSF56112">
    <property type="entry name" value="Protein kinase-like (PK-like)"/>
    <property type="match status" value="1"/>
</dbReference>
<keyword evidence="2" id="KW-0808">Transferase</keyword>
<feature type="region of interest" description="Disordered" evidence="8">
    <location>
        <begin position="1"/>
        <end position="45"/>
    </location>
</feature>
<dbReference type="PANTHER" id="PTHR44329">
    <property type="entry name" value="SERINE/THREONINE-PROTEIN KINASE TNNI3K-RELATED"/>
    <property type="match status" value="1"/>
</dbReference>
<evidence type="ECO:0000256" key="7">
    <source>
        <dbReference type="RuleBase" id="RU000304"/>
    </source>
</evidence>
<evidence type="ECO:0000313" key="11">
    <source>
        <dbReference type="Proteomes" id="UP001301350"/>
    </source>
</evidence>
<evidence type="ECO:0000256" key="1">
    <source>
        <dbReference type="ARBA" id="ARBA00022527"/>
    </source>
</evidence>
<keyword evidence="3 6" id="KW-0547">Nucleotide-binding</keyword>
<reference evidence="10 11" key="1">
    <citation type="submission" date="2022-07" db="EMBL/GenBank/DDBJ databases">
        <title>Genome-wide signatures of adaptation to extreme environments.</title>
        <authorList>
            <person name="Cho C.H."/>
            <person name="Yoon H.S."/>
        </authorList>
    </citation>
    <scope>NUCLEOTIDE SEQUENCE [LARGE SCALE GENOMIC DNA]</scope>
    <source>
        <strain evidence="10 11">DBV 063 E5</strain>
    </source>
</reference>
<organism evidence="10 11">
    <name type="scientific">Cyanidium caldarium</name>
    <name type="common">Red alga</name>
    <dbReference type="NCBI Taxonomy" id="2771"/>
    <lineage>
        <taxon>Eukaryota</taxon>
        <taxon>Rhodophyta</taxon>
        <taxon>Bangiophyceae</taxon>
        <taxon>Cyanidiales</taxon>
        <taxon>Cyanidiaceae</taxon>
        <taxon>Cyanidium</taxon>
    </lineage>
</organism>
<dbReference type="PROSITE" id="PS00108">
    <property type="entry name" value="PROTEIN_KINASE_ST"/>
    <property type="match status" value="1"/>
</dbReference>
<dbReference type="InterPro" id="IPR008271">
    <property type="entry name" value="Ser/Thr_kinase_AS"/>
</dbReference>
<evidence type="ECO:0000256" key="2">
    <source>
        <dbReference type="ARBA" id="ARBA00022679"/>
    </source>
</evidence>
<gene>
    <name evidence="10" type="ORF">CDCA_CDCA12G3460</name>
</gene>
<dbReference type="AlphaFoldDB" id="A0AAV9IZE8"/>
<dbReference type="EMBL" id="JANCYW010000012">
    <property type="protein sequence ID" value="KAK4537435.1"/>
    <property type="molecule type" value="Genomic_DNA"/>
</dbReference>
<sequence>MGLTCSTGPQHSRRDGDGVRAGAARSRATATRTAETGRTSPIKSAKSLFGESSGSMVCLDDSTSQYIIPRESLRIGRTIGSGSFGMVAEGWLHGTKVAVKIIDCHSPENVLDQEEAVEAFVKEARMYCSLRHPNIVLAMGIVLQPSLVMIVTEYLERGTLREILTGSKTSYPFVPVRVNWALDAARGMAYLHSLSPPILHRDLKTNNLLIDRGYTLKICDFGLSRFMLAESVMTCVGTVQFAAPEVLRQEAYGSAADVFSMGGILWELFTRTRIFKGVAQVEVYRNVINGQMPAIPDSCPPQYAKCIRGCWQMDPAQRPTFEDLIPVLESVADSNEQSGGFSRLLGFRSANE</sequence>
<dbReference type="InterPro" id="IPR017441">
    <property type="entry name" value="Protein_kinase_ATP_BS"/>
</dbReference>
<evidence type="ECO:0000256" key="5">
    <source>
        <dbReference type="ARBA" id="ARBA00022840"/>
    </source>
</evidence>
<evidence type="ECO:0000256" key="3">
    <source>
        <dbReference type="ARBA" id="ARBA00022741"/>
    </source>
</evidence>